<evidence type="ECO:0000313" key="1">
    <source>
        <dbReference type="EMBL" id="MBO8447915.1"/>
    </source>
</evidence>
<reference evidence="1" key="1">
    <citation type="submission" date="2020-10" db="EMBL/GenBank/DDBJ databases">
        <authorList>
            <person name="Gilroy R."/>
        </authorList>
    </citation>
    <scope>NUCLEOTIDE SEQUENCE</scope>
    <source>
        <strain evidence="1">20514</strain>
    </source>
</reference>
<reference evidence="1" key="2">
    <citation type="journal article" date="2021" name="PeerJ">
        <title>Extensive microbial diversity within the chicken gut microbiome revealed by metagenomics and culture.</title>
        <authorList>
            <person name="Gilroy R."/>
            <person name="Ravi A."/>
            <person name="Getino M."/>
            <person name="Pursley I."/>
            <person name="Horton D.L."/>
            <person name="Alikhan N.F."/>
            <person name="Baker D."/>
            <person name="Gharbi K."/>
            <person name="Hall N."/>
            <person name="Watson M."/>
            <person name="Adriaenssens E.M."/>
            <person name="Foster-Nyarko E."/>
            <person name="Jarju S."/>
            <person name="Secka A."/>
            <person name="Antonio M."/>
            <person name="Oren A."/>
            <person name="Chaudhuri R.R."/>
            <person name="La Ragione R."/>
            <person name="Hildebrand F."/>
            <person name="Pallen M.J."/>
        </authorList>
    </citation>
    <scope>NUCLEOTIDE SEQUENCE</scope>
    <source>
        <strain evidence="1">20514</strain>
    </source>
</reference>
<protein>
    <submittedName>
        <fullName evidence="1">Uncharacterized protein</fullName>
    </submittedName>
</protein>
<dbReference type="Proteomes" id="UP000810252">
    <property type="component" value="Unassembled WGS sequence"/>
</dbReference>
<name>A0A9D9HBF0_9BACT</name>
<dbReference type="EMBL" id="JADIMQ010000020">
    <property type="protein sequence ID" value="MBO8447915.1"/>
    <property type="molecule type" value="Genomic_DNA"/>
</dbReference>
<comment type="caution">
    <text evidence="1">The sequence shown here is derived from an EMBL/GenBank/DDBJ whole genome shotgun (WGS) entry which is preliminary data.</text>
</comment>
<evidence type="ECO:0000313" key="2">
    <source>
        <dbReference type="Proteomes" id="UP000810252"/>
    </source>
</evidence>
<accession>A0A9D9HBF0</accession>
<proteinExistence type="predicted"/>
<organism evidence="1 2">
    <name type="scientific">Candidatus Cryptobacteroides merdigallinarum</name>
    <dbReference type="NCBI Taxonomy" id="2840770"/>
    <lineage>
        <taxon>Bacteria</taxon>
        <taxon>Pseudomonadati</taxon>
        <taxon>Bacteroidota</taxon>
        <taxon>Bacteroidia</taxon>
        <taxon>Bacteroidales</taxon>
        <taxon>Candidatus Cryptobacteroides</taxon>
    </lineage>
</organism>
<gene>
    <name evidence="1" type="ORF">IAC29_01420</name>
</gene>
<dbReference type="AlphaFoldDB" id="A0A9D9HBF0"/>
<sequence>MNISLKPLDAQDLHDFLEDVRKVFSIAIAEQFGIQVHNEYFRFEKRMKK</sequence>